<accession>A0A8J3DH08</accession>
<reference evidence="2" key="2">
    <citation type="submission" date="2020-09" db="EMBL/GenBank/DDBJ databases">
        <authorList>
            <person name="Sun Q."/>
            <person name="Kim S."/>
        </authorList>
    </citation>
    <scope>NUCLEOTIDE SEQUENCE</scope>
    <source>
        <strain evidence="2">KCTC 12870</strain>
    </source>
</reference>
<gene>
    <name evidence="2" type="ORF">GCM10007047_16710</name>
</gene>
<sequence length="166" mass="18922">MDAETIIHDFGLEPLPHEGGWFRRIYTHDEQIPAGVKGPACSLISGIYYLVTRENYSAMHQLLRSTETFHWHAGDAMEQLLLHPDGSGEKVILSNQYSNGHVPTSIVPRGVWQGARLSDETSYHGYAFLSVMVAPAFYWEDFVLGDRDSLIEEYPDWADDIRRLVR</sequence>
<proteinExistence type="predicted"/>
<evidence type="ECO:0000313" key="3">
    <source>
        <dbReference type="Proteomes" id="UP000642829"/>
    </source>
</evidence>
<dbReference type="SUPFAM" id="SSF51182">
    <property type="entry name" value="RmlC-like cupins"/>
    <property type="match status" value="1"/>
</dbReference>
<dbReference type="PANTHER" id="PTHR33387">
    <property type="entry name" value="RMLC-LIKE JELLY ROLL FOLD PROTEIN"/>
    <property type="match status" value="1"/>
</dbReference>
<dbReference type="InterPro" id="IPR014710">
    <property type="entry name" value="RmlC-like_jellyroll"/>
</dbReference>
<dbReference type="Gene3D" id="2.60.120.10">
    <property type="entry name" value="Jelly Rolls"/>
    <property type="match status" value="1"/>
</dbReference>
<dbReference type="AlphaFoldDB" id="A0A8J3DH08"/>
<dbReference type="Proteomes" id="UP000642829">
    <property type="component" value="Unassembled WGS sequence"/>
</dbReference>
<protein>
    <recommendedName>
        <fullName evidence="1">DUF985 domain-containing protein</fullName>
    </recommendedName>
</protein>
<dbReference type="EMBL" id="BMXG01000009">
    <property type="protein sequence ID" value="GHC00989.1"/>
    <property type="molecule type" value="Genomic_DNA"/>
</dbReference>
<comment type="caution">
    <text evidence="2">The sequence shown here is derived from an EMBL/GenBank/DDBJ whole genome shotgun (WGS) entry which is preliminary data.</text>
</comment>
<dbReference type="RefSeq" id="WP_189513983.1">
    <property type="nucleotide sequence ID" value="NZ_BMXG01000009.1"/>
</dbReference>
<organism evidence="2 3">
    <name type="scientific">Cerasicoccus arenae</name>
    <dbReference type="NCBI Taxonomy" id="424488"/>
    <lineage>
        <taxon>Bacteria</taxon>
        <taxon>Pseudomonadati</taxon>
        <taxon>Verrucomicrobiota</taxon>
        <taxon>Opitutia</taxon>
        <taxon>Puniceicoccales</taxon>
        <taxon>Cerasicoccaceae</taxon>
        <taxon>Cerasicoccus</taxon>
    </lineage>
</organism>
<reference evidence="2" key="1">
    <citation type="journal article" date="2014" name="Int. J. Syst. Evol. Microbiol.">
        <title>Complete genome sequence of Corynebacterium casei LMG S-19264T (=DSM 44701T), isolated from a smear-ripened cheese.</title>
        <authorList>
            <consortium name="US DOE Joint Genome Institute (JGI-PGF)"/>
            <person name="Walter F."/>
            <person name="Albersmeier A."/>
            <person name="Kalinowski J."/>
            <person name="Ruckert C."/>
        </authorList>
    </citation>
    <scope>NUCLEOTIDE SEQUENCE</scope>
    <source>
        <strain evidence="2">KCTC 12870</strain>
    </source>
</reference>
<evidence type="ECO:0000313" key="2">
    <source>
        <dbReference type="EMBL" id="GHC00989.1"/>
    </source>
</evidence>
<dbReference type="Pfam" id="PF06172">
    <property type="entry name" value="Cupin_5"/>
    <property type="match status" value="1"/>
</dbReference>
<dbReference type="InterPro" id="IPR039935">
    <property type="entry name" value="YML079W-like"/>
</dbReference>
<dbReference type="PANTHER" id="PTHR33387:SF3">
    <property type="entry name" value="DUF985 DOMAIN-CONTAINING PROTEIN"/>
    <property type="match status" value="1"/>
</dbReference>
<dbReference type="CDD" id="cd06121">
    <property type="entry name" value="cupin_YML079wp"/>
    <property type="match status" value="1"/>
</dbReference>
<name>A0A8J3DH08_9BACT</name>
<feature type="domain" description="DUF985" evidence="1">
    <location>
        <begin position="5"/>
        <end position="144"/>
    </location>
</feature>
<dbReference type="InterPro" id="IPR011051">
    <property type="entry name" value="RmlC_Cupin_sf"/>
</dbReference>
<keyword evidence="3" id="KW-1185">Reference proteome</keyword>
<evidence type="ECO:0000259" key="1">
    <source>
        <dbReference type="Pfam" id="PF06172"/>
    </source>
</evidence>
<dbReference type="InterPro" id="IPR009327">
    <property type="entry name" value="Cupin_DUF985"/>
</dbReference>